<proteinExistence type="predicted"/>
<dbReference type="EMBL" id="LZYZ01000011">
    <property type="protein sequence ID" value="OOM05840.1"/>
    <property type="molecule type" value="Genomic_DNA"/>
</dbReference>
<keyword evidence="1 4" id="KW-0489">Methyltransferase</keyword>
<dbReference type="Gene3D" id="3.40.50.150">
    <property type="entry name" value="Vaccinia Virus protein VP39"/>
    <property type="match status" value="1"/>
</dbReference>
<dbReference type="CDD" id="cd02440">
    <property type="entry name" value="AdoMet_MTases"/>
    <property type="match status" value="1"/>
</dbReference>
<keyword evidence="2 4" id="KW-0808">Transferase</keyword>
<organism evidence="4 6">
    <name type="scientific">Clostridium saccharobutylicum</name>
    <dbReference type="NCBI Taxonomy" id="169679"/>
    <lineage>
        <taxon>Bacteria</taxon>
        <taxon>Bacillati</taxon>
        <taxon>Bacillota</taxon>
        <taxon>Clostridia</taxon>
        <taxon>Eubacteriales</taxon>
        <taxon>Clostridiaceae</taxon>
        <taxon>Clostridium</taxon>
    </lineage>
</organism>
<dbReference type="RefSeq" id="WP_077864728.1">
    <property type="nucleotide sequence ID" value="NZ_LZYZ01000002.1"/>
</dbReference>
<sequence length="207" mass="24228">MNNKQFWNDVFKNVKEKKPKYDLWLDEYTDILEKTKEKYIIDLGCGCGGDTLYLIERGYNVIACDCSEEALNIINKFLPEVKTIQMDISKTLSFEDESVEVIIADLSLHYFNDETTKNIIREIKRVLKSDGRLIGRVNSINDLNYGAGSGQEIEKNFYLTEEGYKRFFNEEDIRCYFKEFAIEVCAEKSVMKYGNQKESFEFVVTKR</sequence>
<name>A0A1S8MNS8_CLOSA</name>
<dbReference type="GO" id="GO:0008168">
    <property type="term" value="F:methyltransferase activity"/>
    <property type="evidence" value="ECO:0007669"/>
    <property type="project" value="UniProtKB-KW"/>
</dbReference>
<gene>
    <name evidence="4" type="primary">ycgJ_3</name>
    <name evidence="5" type="synonym">ycgJ_1</name>
    <name evidence="5" type="ORF">CLOSAC_13480</name>
    <name evidence="4" type="ORF">CLOSAC_44190</name>
</gene>
<dbReference type="PANTHER" id="PTHR43861">
    <property type="entry name" value="TRANS-ACONITATE 2-METHYLTRANSFERASE-RELATED"/>
    <property type="match status" value="1"/>
</dbReference>
<comment type="caution">
    <text evidence="4">The sequence shown here is derived from an EMBL/GenBank/DDBJ whole genome shotgun (WGS) entry which is preliminary data.</text>
</comment>
<feature type="domain" description="Methyltransferase" evidence="3">
    <location>
        <begin position="40"/>
        <end position="131"/>
    </location>
</feature>
<protein>
    <submittedName>
        <fullName evidence="4">Putative methyltransferase YcgJ</fullName>
        <ecNumber evidence="4">2.1.1.-</ecNumber>
    </submittedName>
</protein>
<evidence type="ECO:0000313" key="6">
    <source>
        <dbReference type="Proteomes" id="UP000191154"/>
    </source>
</evidence>
<dbReference type="Pfam" id="PF13649">
    <property type="entry name" value="Methyltransf_25"/>
    <property type="match status" value="1"/>
</dbReference>
<dbReference type="SUPFAM" id="SSF53335">
    <property type="entry name" value="S-adenosyl-L-methionine-dependent methyltransferases"/>
    <property type="match status" value="1"/>
</dbReference>
<dbReference type="InterPro" id="IPR041698">
    <property type="entry name" value="Methyltransf_25"/>
</dbReference>
<accession>A0A1S8MNS8</accession>
<evidence type="ECO:0000256" key="2">
    <source>
        <dbReference type="ARBA" id="ARBA00022679"/>
    </source>
</evidence>
<dbReference type="GO" id="GO:0032259">
    <property type="term" value="P:methylation"/>
    <property type="evidence" value="ECO:0007669"/>
    <property type="project" value="UniProtKB-KW"/>
</dbReference>
<dbReference type="AlphaFoldDB" id="A0A1S8MNS8"/>
<dbReference type="EMBL" id="LZYZ01000002">
    <property type="protein sequence ID" value="OOM14468.1"/>
    <property type="molecule type" value="Genomic_DNA"/>
</dbReference>
<evidence type="ECO:0000313" key="5">
    <source>
        <dbReference type="EMBL" id="OOM14468.1"/>
    </source>
</evidence>
<evidence type="ECO:0000259" key="3">
    <source>
        <dbReference type="Pfam" id="PF13649"/>
    </source>
</evidence>
<dbReference type="EC" id="2.1.1.-" evidence="4"/>
<dbReference type="Proteomes" id="UP000191154">
    <property type="component" value="Unassembled WGS sequence"/>
</dbReference>
<evidence type="ECO:0000313" key="4">
    <source>
        <dbReference type="EMBL" id="OOM05840.1"/>
    </source>
</evidence>
<evidence type="ECO:0000256" key="1">
    <source>
        <dbReference type="ARBA" id="ARBA00022603"/>
    </source>
</evidence>
<dbReference type="PANTHER" id="PTHR43861:SF1">
    <property type="entry name" value="TRANS-ACONITATE 2-METHYLTRANSFERASE"/>
    <property type="match status" value="1"/>
</dbReference>
<dbReference type="InterPro" id="IPR029063">
    <property type="entry name" value="SAM-dependent_MTases_sf"/>
</dbReference>
<reference evidence="4 6" key="1">
    <citation type="submission" date="2016-05" db="EMBL/GenBank/DDBJ databases">
        <title>Microbial solvent formation.</title>
        <authorList>
            <person name="Poehlein A."/>
            <person name="Montoya Solano J.D."/>
            <person name="Flitsch S."/>
            <person name="Krabben P."/>
            <person name="Duerre P."/>
            <person name="Daniel R."/>
        </authorList>
    </citation>
    <scope>NUCLEOTIDE SEQUENCE [LARGE SCALE GENOMIC DNA]</scope>
    <source>
        <strain evidence="4 6">L1-8</strain>
    </source>
</reference>